<dbReference type="PANTHER" id="PTHR34135">
    <property type="entry name" value="LYSOZYME"/>
    <property type="match status" value="1"/>
</dbReference>
<evidence type="ECO:0000313" key="5">
    <source>
        <dbReference type="EMBL" id="SDL35667.1"/>
    </source>
</evidence>
<dbReference type="Gene3D" id="3.20.20.80">
    <property type="entry name" value="Glycosidases"/>
    <property type="match status" value="1"/>
</dbReference>
<dbReference type="EMBL" id="FNGW01000001">
    <property type="protein sequence ID" value="SDL35667.1"/>
    <property type="molecule type" value="Genomic_DNA"/>
</dbReference>
<dbReference type="Pfam" id="PF01476">
    <property type="entry name" value="LysM"/>
    <property type="match status" value="1"/>
</dbReference>
<organism evidence="5 6">
    <name type="scientific">Romboutsia lituseburensis DSM 797</name>
    <dbReference type="NCBI Taxonomy" id="1121325"/>
    <lineage>
        <taxon>Bacteria</taxon>
        <taxon>Bacillati</taxon>
        <taxon>Bacillota</taxon>
        <taxon>Clostridia</taxon>
        <taxon>Peptostreptococcales</taxon>
        <taxon>Peptostreptococcaceae</taxon>
        <taxon>Romboutsia</taxon>
    </lineage>
</organism>
<dbReference type="SMART" id="SM00257">
    <property type="entry name" value="LysM"/>
    <property type="match status" value="1"/>
</dbReference>
<dbReference type="InterPro" id="IPR018077">
    <property type="entry name" value="Glyco_hydro_fam25_subgr"/>
</dbReference>
<dbReference type="Proteomes" id="UP000199068">
    <property type="component" value="Unassembled WGS sequence"/>
</dbReference>
<dbReference type="SMART" id="SM00641">
    <property type="entry name" value="Glyco_25"/>
    <property type="match status" value="1"/>
</dbReference>
<dbReference type="GO" id="GO:0016998">
    <property type="term" value="P:cell wall macromolecule catabolic process"/>
    <property type="evidence" value="ECO:0007669"/>
    <property type="project" value="InterPro"/>
</dbReference>
<gene>
    <name evidence="5" type="ORF">SAMN04515677_101612</name>
</gene>
<reference evidence="5 6" key="1">
    <citation type="submission" date="2016-10" db="EMBL/GenBank/DDBJ databases">
        <authorList>
            <person name="de Groot N.N."/>
        </authorList>
    </citation>
    <scope>NUCLEOTIDE SEQUENCE [LARGE SCALE GENOMIC DNA]</scope>
    <source>
        <strain evidence="5 6">DSM 797</strain>
    </source>
</reference>
<dbReference type="GO" id="GO:0016052">
    <property type="term" value="P:carbohydrate catabolic process"/>
    <property type="evidence" value="ECO:0007669"/>
    <property type="project" value="TreeGrafter"/>
</dbReference>
<dbReference type="STRING" id="1121325.SAMN04515677_101612"/>
<dbReference type="CDD" id="cd06525">
    <property type="entry name" value="GH25_Lyc-like"/>
    <property type="match status" value="1"/>
</dbReference>
<dbReference type="PROSITE" id="PS51782">
    <property type="entry name" value="LYSM"/>
    <property type="match status" value="1"/>
</dbReference>
<evidence type="ECO:0000313" key="6">
    <source>
        <dbReference type="Proteomes" id="UP000199068"/>
    </source>
</evidence>
<dbReference type="InterPro" id="IPR002053">
    <property type="entry name" value="Glyco_hydro_25"/>
</dbReference>
<dbReference type="GO" id="GO:0009253">
    <property type="term" value="P:peptidoglycan catabolic process"/>
    <property type="evidence" value="ECO:0007669"/>
    <property type="project" value="InterPro"/>
</dbReference>
<dbReference type="Gene3D" id="3.10.350.10">
    <property type="entry name" value="LysM domain"/>
    <property type="match status" value="1"/>
</dbReference>
<keyword evidence="3" id="KW-0326">Glycosidase</keyword>
<dbReference type="Pfam" id="PF01183">
    <property type="entry name" value="Glyco_hydro_25"/>
    <property type="match status" value="1"/>
</dbReference>
<dbReference type="InterPro" id="IPR018392">
    <property type="entry name" value="LysM"/>
</dbReference>
<dbReference type="SUPFAM" id="SSF54106">
    <property type="entry name" value="LysM domain"/>
    <property type="match status" value="1"/>
</dbReference>
<dbReference type="InterPro" id="IPR017853">
    <property type="entry name" value="GH"/>
</dbReference>
<dbReference type="GO" id="GO:0003796">
    <property type="term" value="F:lysozyme activity"/>
    <property type="evidence" value="ECO:0007669"/>
    <property type="project" value="InterPro"/>
</dbReference>
<dbReference type="RefSeq" id="WP_092722717.1">
    <property type="nucleotide sequence ID" value="NZ_FNGW01000001.1"/>
</dbReference>
<evidence type="ECO:0000256" key="1">
    <source>
        <dbReference type="ARBA" id="ARBA00010646"/>
    </source>
</evidence>
<name>A0A1G9JDD6_9FIRM</name>
<dbReference type="SUPFAM" id="SSF51445">
    <property type="entry name" value="(Trans)glycosidases"/>
    <property type="match status" value="1"/>
</dbReference>
<dbReference type="PROSITE" id="PS51904">
    <property type="entry name" value="GLYCOSYL_HYDROL_F25_2"/>
    <property type="match status" value="1"/>
</dbReference>
<comment type="similarity">
    <text evidence="1">Belongs to the glycosyl hydrolase 25 family.</text>
</comment>
<dbReference type="InterPro" id="IPR036779">
    <property type="entry name" value="LysM_dom_sf"/>
</dbReference>
<dbReference type="PANTHER" id="PTHR34135:SF2">
    <property type="entry name" value="LYSOZYME"/>
    <property type="match status" value="1"/>
</dbReference>
<accession>A0A1G9JDD6</accession>
<dbReference type="CDD" id="cd00118">
    <property type="entry name" value="LysM"/>
    <property type="match status" value="1"/>
</dbReference>
<evidence type="ECO:0000259" key="4">
    <source>
        <dbReference type="PROSITE" id="PS51782"/>
    </source>
</evidence>
<feature type="domain" description="LysM" evidence="4">
    <location>
        <begin position="229"/>
        <end position="273"/>
    </location>
</feature>
<evidence type="ECO:0000256" key="3">
    <source>
        <dbReference type="ARBA" id="ARBA00023295"/>
    </source>
</evidence>
<sequence>MQSRSSGNMKGIDVSHWDGEINYNTVKDQGIKVVYIKATQGETSVDTYFKSNAVKAKEAGLLVGFYHFLNPSTEESAKKQAAHFVETIKPYHCDCRLALDMEVNKGLSASTITNLSKIFLEEVKRLSGLDVVIYSYTSFIKENLQKSLNVYPLWVAHYGVNTPGSNGVWDSWVGFQYSEKGHVRGIGTECDLNEFTQGILLPIKKEPVKQPTITPVPAHKPQSDKQNHVTYTVKKGDTLDKIATKYNTTITNLVKLNNIKNPNLIFVGQVIKIK</sequence>
<proteinExistence type="inferred from homology"/>
<dbReference type="AlphaFoldDB" id="A0A1G9JDD6"/>
<protein>
    <submittedName>
        <fullName evidence="5">Lyzozyme M1 (1,4-beta-N-acetylmuramidase), GH25 family</fullName>
    </submittedName>
</protein>
<evidence type="ECO:0000256" key="2">
    <source>
        <dbReference type="ARBA" id="ARBA00022801"/>
    </source>
</evidence>
<keyword evidence="6" id="KW-1185">Reference proteome</keyword>
<keyword evidence="2" id="KW-0378">Hydrolase</keyword>